<proteinExistence type="inferred from homology"/>
<keyword evidence="2" id="KW-0378">Hydrolase</keyword>
<gene>
    <name evidence="3" type="ORF">EV209_1716</name>
</gene>
<organism evidence="3 4">
    <name type="scientific">Cuneatibacter caecimuris</name>
    <dbReference type="NCBI Taxonomy" id="1796618"/>
    <lineage>
        <taxon>Bacteria</taxon>
        <taxon>Bacillati</taxon>
        <taxon>Bacillota</taxon>
        <taxon>Clostridia</taxon>
        <taxon>Lachnospirales</taxon>
        <taxon>Lachnospiraceae</taxon>
        <taxon>Cuneatibacter</taxon>
    </lineage>
</organism>
<dbReference type="Gene3D" id="3.40.50.1110">
    <property type="entry name" value="SGNH hydrolase"/>
    <property type="match status" value="1"/>
</dbReference>
<dbReference type="InterPro" id="IPR036514">
    <property type="entry name" value="SGNH_hydro_sf"/>
</dbReference>
<evidence type="ECO:0000313" key="3">
    <source>
        <dbReference type="EMBL" id="RZT00408.1"/>
    </source>
</evidence>
<comment type="similarity">
    <text evidence="1">Belongs to the 'GDSL' lipolytic enzyme family.</text>
</comment>
<dbReference type="CDD" id="cd01821">
    <property type="entry name" value="Rhamnogalacturan_acetylesterase_like"/>
    <property type="match status" value="1"/>
</dbReference>
<dbReference type="SUPFAM" id="SSF52266">
    <property type="entry name" value="SGNH hydrolase"/>
    <property type="match status" value="1"/>
</dbReference>
<evidence type="ECO:0000313" key="4">
    <source>
        <dbReference type="Proteomes" id="UP000292927"/>
    </source>
</evidence>
<dbReference type="GO" id="GO:0016787">
    <property type="term" value="F:hydrolase activity"/>
    <property type="evidence" value="ECO:0007669"/>
    <property type="project" value="UniProtKB-KW"/>
</dbReference>
<evidence type="ECO:0000256" key="2">
    <source>
        <dbReference type="ARBA" id="ARBA00022801"/>
    </source>
</evidence>
<dbReference type="OrthoDB" id="9807041at2"/>
<sequence>MKSEVRIFLAGDSTVQSFDEDSRPQAGWGEKLCAAMSGIEPEVSRPQDVPFDQVRRYVVPGLTVENHAKFARSSRTFWEEGRLDCLEQRLRPGDFLFMQFSHNDANRDKKERYVPAEEFESWLLRYVDVCRKRRAACVLVTPIVMRDFDALGHLHFSFPEYRQVMLKMAEKGIAPVLDLGAVTREYCEQLGPEKTKEIFLWAEQGEYPCGKYCGGVEDNAHLQEKGAEVFAGLLVREILASGEEALAPLKKYLEEKENCRC</sequence>
<dbReference type="RefSeq" id="WP_130435025.1">
    <property type="nucleotide sequence ID" value="NZ_SGXF01000003.1"/>
</dbReference>
<dbReference type="Proteomes" id="UP000292927">
    <property type="component" value="Unassembled WGS sequence"/>
</dbReference>
<dbReference type="PANTHER" id="PTHR43695">
    <property type="entry name" value="PUTATIVE (AFU_ORTHOLOGUE AFUA_2G17250)-RELATED"/>
    <property type="match status" value="1"/>
</dbReference>
<evidence type="ECO:0000256" key="1">
    <source>
        <dbReference type="ARBA" id="ARBA00008668"/>
    </source>
</evidence>
<protein>
    <submittedName>
        <fullName evidence="3">Lysophospholipase L1-like esterase</fullName>
    </submittedName>
</protein>
<keyword evidence="4" id="KW-1185">Reference proteome</keyword>
<dbReference type="AlphaFoldDB" id="A0A4Q7PJF5"/>
<accession>A0A4Q7PJF5</accession>
<dbReference type="PANTHER" id="PTHR43695:SF1">
    <property type="entry name" value="RHAMNOGALACTURONAN ACETYLESTERASE"/>
    <property type="match status" value="1"/>
</dbReference>
<dbReference type="EMBL" id="SGXF01000003">
    <property type="protein sequence ID" value="RZT00408.1"/>
    <property type="molecule type" value="Genomic_DNA"/>
</dbReference>
<dbReference type="InterPro" id="IPR037459">
    <property type="entry name" value="RhgT-like"/>
</dbReference>
<name>A0A4Q7PJF5_9FIRM</name>
<comment type="caution">
    <text evidence="3">The sequence shown here is derived from an EMBL/GenBank/DDBJ whole genome shotgun (WGS) entry which is preliminary data.</text>
</comment>
<reference evidence="3 4" key="1">
    <citation type="submission" date="2019-02" db="EMBL/GenBank/DDBJ databases">
        <title>Genomic Encyclopedia of Type Strains, Phase IV (KMG-IV): sequencing the most valuable type-strain genomes for metagenomic binning, comparative biology and taxonomic classification.</title>
        <authorList>
            <person name="Goeker M."/>
        </authorList>
    </citation>
    <scope>NUCLEOTIDE SEQUENCE [LARGE SCALE GENOMIC DNA]</scope>
    <source>
        <strain evidence="3 4">DSM 29486</strain>
    </source>
</reference>